<dbReference type="Pfam" id="PF00034">
    <property type="entry name" value="Cytochrom_C"/>
    <property type="match status" value="1"/>
</dbReference>
<dbReference type="KEGG" id="cbw:RR42_s0786"/>
<keyword evidence="1" id="KW-0813">Transport</keyword>
<dbReference type="STRING" id="68895.RR42_s0786"/>
<keyword evidence="9" id="KW-1185">Reference proteome</keyword>
<evidence type="ECO:0000313" key="8">
    <source>
        <dbReference type="EMBL" id="AJG22376.1"/>
    </source>
</evidence>
<accession>A0A0C4YP56</accession>
<sequence>MLILSGWLLLAVAVIAGIMYGPELYRLLQLGHQVNQISQDDTHAGGTWPRPSEACIGCHGYGGNAGSQIYPHLAGQPEPYLKKQLAAFASGERSDPNMTPMALSMSPRELDGLVAFFSKTAPLPNTTFRADAARVARGEALIKANNCAACHGQQLEGKDVYPRLAGQGHDYLIDQLTRFKSGARRDATGAMPAVVRVLSQQDIEDLAQYIASR</sequence>
<organism evidence="8 9">
    <name type="scientific">Cupriavidus basilensis</name>
    <dbReference type="NCBI Taxonomy" id="68895"/>
    <lineage>
        <taxon>Bacteria</taxon>
        <taxon>Pseudomonadati</taxon>
        <taxon>Pseudomonadota</taxon>
        <taxon>Betaproteobacteria</taxon>
        <taxon>Burkholderiales</taxon>
        <taxon>Burkholderiaceae</taxon>
        <taxon>Cupriavidus</taxon>
    </lineage>
</organism>
<keyword evidence="2 6" id="KW-0349">Heme</keyword>
<dbReference type="InterPro" id="IPR008168">
    <property type="entry name" value="Cyt_C_IC"/>
</dbReference>
<dbReference type="Gene3D" id="1.10.760.10">
    <property type="entry name" value="Cytochrome c-like domain"/>
    <property type="match status" value="2"/>
</dbReference>
<dbReference type="PANTHER" id="PTHR33751">
    <property type="entry name" value="CBB3-TYPE CYTOCHROME C OXIDASE SUBUNIT FIXP"/>
    <property type="match status" value="1"/>
</dbReference>
<dbReference type="PANTHER" id="PTHR33751:SF9">
    <property type="entry name" value="CYTOCHROME C4"/>
    <property type="match status" value="1"/>
</dbReference>
<dbReference type="Pfam" id="PF13442">
    <property type="entry name" value="Cytochrome_CBB3"/>
    <property type="match status" value="1"/>
</dbReference>
<dbReference type="InterPro" id="IPR050597">
    <property type="entry name" value="Cytochrome_c_Oxidase_Subunit"/>
</dbReference>
<name>A0A0C4YP56_9BURK</name>
<dbReference type="PRINTS" id="PR00605">
    <property type="entry name" value="CYTCHROMECIC"/>
</dbReference>
<keyword evidence="3 6" id="KW-0479">Metal-binding</keyword>
<evidence type="ECO:0000256" key="6">
    <source>
        <dbReference type="PROSITE-ProRule" id="PRU00433"/>
    </source>
</evidence>
<keyword evidence="4" id="KW-0249">Electron transport</keyword>
<feature type="domain" description="Cytochrome c" evidence="7">
    <location>
        <begin position="16"/>
        <end position="121"/>
    </location>
</feature>
<dbReference type="InterPro" id="IPR036909">
    <property type="entry name" value="Cyt_c-like_dom_sf"/>
</dbReference>
<dbReference type="GO" id="GO:0020037">
    <property type="term" value="F:heme binding"/>
    <property type="evidence" value="ECO:0007669"/>
    <property type="project" value="InterPro"/>
</dbReference>
<dbReference type="EMBL" id="CP010537">
    <property type="protein sequence ID" value="AJG22376.1"/>
    <property type="molecule type" value="Genomic_DNA"/>
</dbReference>
<protein>
    <submittedName>
        <fullName evidence="8">Putative cytochrome c-552</fullName>
    </submittedName>
</protein>
<feature type="domain" description="Cytochrome c" evidence="7">
    <location>
        <begin position="133"/>
        <end position="213"/>
    </location>
</feature>
<dbReference type="PROSITE" id="PS51007">
    <property type="entry name" value="CYTC"/>
    <property type="match status" value="2"/>
</dbReference>
<evidence type="ECO:0000256" key="5">
    <source>
        <dbReference type="ARBA" id="ARBA00023004"/>
    </source>
</evidence>
<dbReference type="InterPro" id="IPR009056">
    <property type="entry name" value="Cyt_c-like_dom"/>
</dbReference>
<evidence type="ECO:0000256" key="1">
    <source>
        <dbReference type="ARBA" id="ARBA00022448"/>
    </source>
</evidence>
<dbReference type="Proteomes" id="UP000031843">
    <property type="component" value="Chromosome secondary"/>
</dbReference>
<evidence type="ECO:0000256" key="4">
    <source>
        <dbReference type="ARBA" id="ARBA00022982"/>
    </source>
</evidence>
<evidence type="ECO:0000313" key="9">
    <source>
        <dbReference type="Proteomes" id="UP000031843"/>
    </source>
</evidence>
<evidence type="ECO:0000256" key="2">
    <source>
        <dbReference type="ARBA" id="ARBA00022617"/>
    </source>
</evidence>
<evidence type="ECO:0000256" key="3">
    <source>
        <dbReference type="ARBA" id="ARBA00022723"/>
    </source>
</evidence>
<proteinExistence type="predicted"/>
<dbReference type="GO" id="GO:0005506">
    <property type="term" value="F:iron ion binding"/>
    <property type="evidence" value="ECO:0007669"/>
    <property type="project" value="InterPro"/>
</dbReference>
<dbReference type="GO" id="GO:0009055">
    <property type="term" value="F:electron transfer activity"/>
    <property type="evidence" value="ECO:0007669"/>
    <property type="project" value="InterPro"/>
</dbReference>
<dbReference type="SUPFAM" id="SSF46626">
    <property type="entry name" value="Cytochrome c"/>
    <property type="match status" value="2"/>
</dbReference>
<keyword evidence="5 6" id="KW-0408">Iron</keyword>
<evidence type="ECO:0000259" key="7">
    <source>
        <dbReference type="PROSITE" id="PS51007"/>
    </source>
</evidence>
<dbReference type="AlphaFoldDB" id="A0A0C4YP56"/>
<reference evidence="8 9" key="1">
    <citation type="journal article" date="2015" name="Genome Announc.">
        <title>Complete Genome Sequence of Cupriavidus basilensis 4G11, Isolated from the Oak Ridge Field Research Center Site.</title>
        <authorList>
            <person name="Ray J."/>
            <person name="Waters R.J."/>
            <person name="Skerker J.M."/>
            <person name="Kuehl J.V."/>
            <person name="Price M.N."/>
            <person name="Huang J."/>
            <person name="Chakraborty R."/>
            <person name="Arkin A.P."/>
            <person name="Deutschbauer A."/>
        </authorList>
    </citation>
    <scope>NUCLEOTIDE SEQUENCE [LARGE SCALE GENOMIC DNA]</scope>
    <source>
        <strain evidence="8">4G11</strain>
    </source>
</reference>
<gene>
    <name evidence="8" type="ORF">RR42_s0786</name>
</gene>